<dbReference type="STRING" id="1423802.FC56_GL000378"/>
<dbReference type="Gene3D" id="1.10.730.10">
    <property type="entry name" value="Isoleucyl-tRNA Synthetase, Domain 1"/>
    <property type="match status" value="1"/>
</dbReference>
<comment type="subunit">
    <text evidence="2 12">Monomer.</text>
</comment>
<keyword evidence="6 12" id="KW-0067">ATP-binding</keyword>
<dbReference type="RefSeq" id="WP_056978208.1">
    <property type="nucleotide sequence ID" value="NZ_AYZR01000008.1"/>
</dbReference>
<dbReference type="PRINTS" id="PR00986">
    <property type="entry name" value="TRNASYNTHVAL"/>
</dbReference>
<dbReference type="HAMAP" id="MF_02004">
    <property type="entry name" value="Val_tRNA_synth_type1"/>
    <property type="match status" value="1"/>
</dbReference>
<dbReference type="Gene3D" id="1.10.287.380">
    <property type="entry name" value="Valyl-tRNA synthetase, C-terminal domain"/>
    <property type="match status" value="1"/>
</dbReference>
<dbReference type="GO" id="GO:0002161">
    <property type="term" value="F:aminoacyl-tRNA deacylase activity"/>
    <property type="evidence" value="ECO:0007669"/>
    <property type="project" value="InterPro"/>
</dbReference>
<keyword evidence="4 12" id="KW-0436">Ligase</keyword>
<evidence type="ECO:0000259" key="14">
    <source>
        <dbReference type="Pfam" id="PF08264"/>
    </source>
</evidence>
<evidence type="ECO:0000256" key="6">
    <source>
        <dbReference type="ARBA" id="ARBA00022840"/>
    </source>
</evidence>
<dbReference type="GO" id="GO:0005524">
    <property type="term" value="F:ATP binding"/>
    <property type="evidence" value="ECO:0007669"/>
    <property type="project" value="UniProtKB-UniRule"/>
</dbReference>
<dbReference type="InterPro" id="IPR009080">
    <property type="entry name" value="tRNAsynth_Ia_anticodon-bd"/>
</dbReference>
<protein>
    <recommendedName>
        <fullName evidence="12">Valine--tRNA ligase</fullName>
        <ecNumber evidence="12">6.1.1.9</ecNumber>
    </recommendedName>
    <alternativeName>
        <fullName evidence="12">Valyl-tRNA synthetase</fullName>
        <shortName evidence="12">ValRS</shortName>
    </alternativeName>
</protein>
<dbReference type="PATRIC" id="fig|1423802.4.peg.389"/>
<evidence type="ECO:0000256" key="3">
    <source>
        <dbReference type="ARBA" id="ARBA00022490"/>
    </source>
</evidence>
<comment type="catalytic activity">
    <reaction evidence="10 12">
        <text>tRNA(Val) + L-valine + ATP = L-valyl-tRNA(Val) + AMP + diphosphate</text>
        <dbReference type="Rhea" id="RHEA:10704"/>
        <dbReference type="Rhea" id="RHEA-COMP:9672"/>
        <dbReference type="Rhea" id="RHEA-COMP:9708"/>
        <dbReference type="ChEBI" id="CHEBI:30616"/>
        <dbReference type="ChEBI" id="CHEBI:33019"/>
        <dbReference type="ChEBI" id="CHEBI:57762"/>
        <dbReference type="ChEBI" id="CHEBI:78442"/>
        <dbReference type="ChEBI" id="CHEBI:78537"/>
        <dbReference type="ChEBI" id="CHEBI:456215"/>
        <dbReference type="EC" id="6.1.1.9"/>
    </reaction>
</comment>
<dbReference type="Gene3D" id="3.90.740.10">
    <property type="entry name" value="Valyl/Leucyl/Isoleucyl-tRNA synthetase, editing domain"/>
    <property type="match status" value="1"/>
</dbReference>
<comment type="domain">
    <text evidence="12">The C-terminal coiled-coil domain is crucial for aminoacylation activity.</text>
</comment>
<evidence type="ECO:0000259" key="13">
    <source>
        <dbReference type="Pfam" id="PF00133"/>
    </source>
</evidence>
<comment type="caution">
    <text evidence="16">The sequence shown here is derived from an EMBL/GenBank/DDBJ whole genome shotgun (WGS) entry which is preliminary data.</text>
</comment>
<dbReference type="FunFam" id="1.10.287.380:FF:000001">
    <property type="entry name" value="Valine--tRNA ligase"/>
    <property type="match status" value="1"/>
</dbReference>
<keyword evidence="17" id="KW-1185">Reference proteome</keyword>
<dbReference type="GO" id="GO:0006438">
    <property type="term" value="P:valyl-tRNA aminoacylation"/>
    <property type="evidence" value="ECO:0007669"/>
    <property type="project" value="UniProtKB-UniRule"/>
</dbReference>
<dbReference type="FunFam" id="3.40.50.620:FF:000098">
    <property type="entry name" value="Valine--tRNA ligase"/>
    <property type="match status" value="1"/>
</dbReference>
<feature type="coiled-coil region" evidence="12">
    <location>
        <begin position="818"/>
        <end position="887"/>
    </location>
</feature>
<dbReference type="InterPro" id="IPR013155">
    <property type="entry name" value="M/V/L/I-tRNA-synth_anticd-bd"/>
</dbReference>
<comment type="subcellular location">
    <subcellularLocation>
        <location evidence="1 12">Cytoplasm</location>
    </subcellularLocation>
</comment>
<dbReference type="SUPFAM" id="SSF50677">
    <property type="entry name" value="ValRS/IleRS/LeuRS editing domain"/>
    <property type="match status" value="1"/>
</dbReference>
<dbReference type="EMBL" id="AYZR01000008">
    <property type="protein sequence ID" value="KRM93661.1"/>
    <property type="molecule type" value="Genomic_DNA"/>
</dbReference>
<dbReference type="Gene3D" id="3.40.50.620">
    <property type="entry name" value="HUPs"/>
    <property type="match status" value="2"/>
</dbReference>
<dbReference type="SUPFAM" id="SSF47323">
    <property type="entry name" value="Anticodon-binding domain of a subclass of class I aminoacyl-tRNA synthetases"/>
    <property type="match status" value="1"/>
</dbReference>
<keyword evidence="5 12" id="KW-0547">Nucleotide-binding</keyword>
<evidence type="ECO:0000256" key="5">
    <source>
        <dbReference type="ARBA" id="ARBA00022741"/>
    </source>
</evidence>
<dbReference type="GO" id="GO:0004832">
    <property type="term" value="F:valine-tRNA ligase activity"/>
    <property type="evidence" value="ECO:0007669"/>
    <property type="project" value="UniProtKB-UniRule"/>
</dbReference>
<dbReference type="InterPro" id="IPR002300">
    <property type="entry name" value="aa-tRNA-synth_Ia"/>
</dbReference>
<dbReference type="GO" id="GO:0005829">
    <property type="term" value="C:cytosol"/>
    <property type="evidence" value="ECO:0007669"/>
    <property type="project" value="TreeGrafter"/>
</dbReference>
<feature type="domain" description="Methionyl/Valyl/Leucyl/Isoleucyl-tRNA synthetase anticodon-binding" evidence="14">
    <location>
        <begin position="612"/>
        <end position="756"/>
    </location>
</feature>
<dbReference type="PANTHER" id="PTHR11946:SF93">
    <property type="entry name" value="VALINE--TRNA LIGASE, CHLOROPLASTIC_MITOCHONDRIAL 2"/>
    <property type="match status" value="1"/>
</dbReference>
<evidence type="ECO:0000256" key="8">
    <source>
        <dbReference type="ARBA" id="ARBA00023054"/>
    </source>
</evidence>
<dbReference type="InterPro" id="IPR002303">
    <property type="entry name" value="Valyl-tRNA_ligase"/>
</dbReference>
<dbReference type="FunFam" id="3.40.50.620:FF:000032">
    <property type="entry name" value="Valine--tRNA ligase"/>
    <property type="match status" value="1"/>
</dbReference>
<evidence type="ECO:0000256" key="12">
    <source>
        <dbReference type="HAMAP-Rule" id="MF_02004"/>
    </source>
</evidence>
<evidence type="ECO:0000313" key="16">
    <source>
        <dbReference type="EMBL" id="KRM93661.1"/>
    </source>
</evidence>
<keyword evidence="8 12" id="KW-0175">Coiled coil</keyword>
<evidence type="ECO:0000313" key="17">
    <source>
        <dbReference type="Proteomes" id="UP000051256"/>
    </source>
</evidence>
<dbReference type="Pfam" id="PF00133">
    <property type="entry name" value="tRNA-synt_1"/>
    <property type="match status" value="1"/>
</dbReference>
<comment type="function">
    <text evidence="12">Catalyzes the attachment of valine to tRNA(Val). As ValRS can inadvertently accommodate and process structurally similar amino acids such as threonine, to avoid such errors, it has a 'posttransfer' editing activity that hydrolyzes mischarged Thr-tRNA(Val) in a tRNA-dependent manner.</text>
</comment>
<feature type="domain" description="Valyl-tRNA synthetase tRNA-binding arm" evidence="15">
    <location>
        <begin position="820"/>
        <end position="885"/>
    </location>
</feature>
<evidence type="ECO:0000256" key="4">
    <source>
        <dbReference type="ARBA" id="ARBA00022598"/>
    </source>
</evidence>
<dbReference type="PANTHER" id="PTHR11946">
    <property type="entry name" value="VALYL-TRNA SYNTHETASES"/>
    <property type="match status" value="1"/>
</dbReference>
<sequence length="888" mass="102137">MTKEVNMSTKYNPTEVEAGQYQRWLDEDLFKPSGDQKAKPYSIVLPPPNVTGKLHLGHAWDTTLQDMIIRQKRMQGFDTLWLPGMDHAGIATQAKVEARLKEQGISRYDLGREKFVDKVWEWKDEYAATIHAQWAKMGLSLDYGHERFTLDEGLSKAVTKVFVDLYNKGLIYRGEYIINWDPQARTALSDIEVIHQDDEGAFYHVKYPFADGVTFNGKDYIEIATTRPETMMGDVAVAVHPSDERYKELVGKKIVVPLVNREVPIIADQYVDPEFGTGMVKITPAHDPNDFQVGNRHDLERINTMNEDATMNENAGKYEGMDRFEARKAIVKDLQDQDLMINIDPIVHSVGHSERTGVQVEARLSTQWFVKMGPLAKMALDNQNTEEKVNFVPERFEGTFNHWMENIHDWVISRQLWWGHQIPAWYNKQTGETYVGETAPEDIENWQQDPDVLDTWFSSALWPFSTMGWPDVDDPDFKRYFPTNTLVTGYDIIFFWVSRMIFQSLNFTGKRPFKDVLLHGLIRDEQGRKMSKSLGNGIDPMDVIEKYGADALRWFLSNGTTPGQDLRFSYDKMDAAWNFINKIWNASRYVIMNLDGVDKPELPAKDQWQLSDRWILSRLNETVEHVTREFDKYNFGEAGRALYDFIWNDFCDWYIEMSKATLQSDDEQQKKNTQNILAYVLDQTLRLLHPIMPFVTEKVWLSMPHVGESLVTADYPVVHDEFKDTAAEKQMQLLIELIKSVRNIRSEANAPMSSAIDLLVQTDSKEVAQIFNDNWTYINRFCHAEKLEVGTSEELDIPTLAFSSVITDATVYIPLAELVDLNDEVARLDKEVAKFESEVQRAEKKLGNEKFVANAPAAVVAKQKESLADYQAKLQAANDRLAQIKAQM</sequence>
<dbReference type="InterPro" id="IPR001412">
    <property type="entry name" value="aa-tRNA-synth_I_CS"/>
</dbReference>
<keyword evidence="3 12" id="KW-0963">Cytoplasm</keyword>
<gene>
    <name evidence="12" type="primary">valS</name>
    <name evidence="16" type="ORF">FC56_GL000378</name>
</gene>
<proteinExistence type="inferred from homology"/>
<dbReference type="Proteomes" id="UP000051256">
    <property type="component" value="Unassembled WGS sequence"/>
</dbReference>
<dbReference type="InterPro" id="IPR019499">
    <property type="entry name" value="Val-tRNA_synth_tRNA-bd"/>
</dbReference>
<dbReference type="Pfam" id="PF08264">
    <property type="entry name" value="Anticodon_1"/>
    <property type="match status" value="1"/>
</dbReference>
<dbReference type="EC" id="6.1.1.9" evidence="12"/>
<reference evidence="16 17" key="1">
    <citation type="journal article" date="2015" name="Genome Announc.">
        <title>Expanding the biotechnology potential of lactobacilli through comparative genomics of 213 strains and associated genera.</title>
        <authorList>
            <person name="Sun Z."/>
            <person name="Harris H.M."/>
            <person name="McCann A."/>
            <person name="Guo C."/>
            <person name="Argimon S."/>
            <person name="Zhang W."/>
            <person name="Yang X."/>
            <person name="Jeffery I.B."/>
            <person name="Cooney J.C."/>
            <person name="Kagawa T.F."/>
            <person name="Liu W."/>
            <person name="Song Y."/>
            <person name="Salvetti E."/>
            <person name="Wrobel A."/>
            <person name="Rasinkangas P."/>
            <person name="Parkhill J."/>
            <person name="Rea M.C."/>
            <person name="O'Sullivan O."/>
            <person name="Ritari J."/>
            <person name="Douillard F.P."/>
            <person name="Paul Ross R."/>
            <person name="Yang R."/>
            <person name="Briner A.E."/>
            <person name="Felis G.E."/>
            <person name="de Vos W.M."/>
            <person name="Barrangou R."/>
            <person name="Klaenhammer T.R."/>
            <person name="Caufield P.W."/>
            <person name="Cui Y."/>
            <person name="Zhang H."/>
            <person name="O'Toole P.W."/>
        </authorList>
    </citation>
    <scope>NUCLEOTIDE SEQUENCE [LARGE SCALE GENOMIC DNA]</scope>
    <source>
        <strain evidence="16 17">DSM 24302</strain>
    </source>
</reference>
<dbReference type="CDD" id="cd07962">
    <property type="entry name" value="Anticodon_Ia_Val"/>
    <property type="match status" value="1"/>
</dbReference>
<dbReference type="InterPro" id="IPR033705">
    <property type="entry name" value="Anticodon_Ia_Val"/>
</dbReference>
<dbReference type="NCBIfam" id="NF004349">
    <property type="entry name" value="PRK05729.1"/>
    <property type="match status" value="1"/>
</dbReference>
<feature type="binding site" evidence="12">
    <location>
        <position position="532"/>
    </location>
    <ligand>
        <name>ATP</name>
        <dbReference type="ChEBI" id="CHEBI:30616"/>
    </ligand>
</feature>
<accession>A0A0R2CPI6</accession>
<dbReference type="SUPFAM" id="SSF46589">
    <property type="entry name" value="tRNA-binding arm"/>
    <property type="match status" value="1"/>
</dbReference>
<dbReference type="FunFam" id="1.10.730.10:FF:000014">
    <property type="entry name" value="Valine--tRNA ligase"/>
    <property type="match status" value="1"/>
</dbReference>
<keyword evidence="7 12" id="KW-0648">Protein biosynthesis</keyword>
<organism evidence="16 17">
    <name type="scientific">Lentilactobacillus senioris DSM 24302 = JCM 17472</name>
    <dbReference type="NCBI Taxonomy" id="1423802"/>
    <lineage>
        <taxon>Bacteria</taxon>
        <taxon>Bacillati</taxon>
        <taxon>Bacillota</taxon>
        <taxon>Bacilli</taxon>
        <taxon>Lactobacillales</taxon>
        <taxon>Lactobacillaceae</taxon>
        <taxon>Lentilactobacillus</taxon>
    </lineage>
</organism>
<dbReference type="SUPFAM" id="SSF52374">
    <property type="entry name" value="Nucleotidylyl transferase"/>
    <property type="match status" value="1"/>
</dbReference>
<dbReference type="InterPro" id="IPR037118">
    <property type="entry name" value="Val-tRNA_synth_C_sf"/>
</dbReference>
<dbReference type="AlphaFoldDB" id="A0A0R2CPI6"/>
<comment type="similarity">
    <text evidence="11 12">Belongs to the class-I aminoacyl-tRNA synthetase family. ValS type 1 subfamily.</text>
</comment>
<dbReference type="InterPro" id="IPR010978">
    <property type="entry name" value="tRNA-bd_arm"/>
</dbReference>
<dbReference type="NCBIfam" id="TIGR00422">
    <property type="entry name" value="valS"/>
    <property type="match status" value="1"/>
</dbReference>
<evidence type="ECO:0000259" key="15">
    <source>
        <dbReference type="Pfam" id="PF10458"/>
    </source>
</evidence>
<evidence type="ECO:0000256" key="11">
    <source>
        <dbReference type="ARBA" id="ARBA00060830"/>
    </source>
</evidence>
<dbReference type="InterPro" id="IPR014729">
    <property type="entry name" value="Rossmann-like_a/b/a_fold"/>
</dbReference>
<feature type="short sequence motif" description="'HIGH' region" evidence="12">
    <location>
        <begin position="48"/>
        <end position="58"/>
    </location>
</feature>
<evidence type="ECO:0000256" key="9">
    <source>
        <dbReference type="ARBA" id="ARBA00023146"/>
    </source>
</evidence>
<evidence type="ECO:0000256" key="10">
    <source>
        <dbReference type="ARBA" id="ARBA00047552"/>
    </source>
</evidence>
<comment type="domain">
    <text evidence="12">ValRS has two distinct active sites: one for aminoacylation and one for editing. The misactivated threonine is translocated from the active site to the editing site.</text>
</comment>
<evidence type="ECO:0000256" key="1">
    <source>
        <dbReference type="ARBA" id="ARBA00004496"/>
    </source>
</evidence>
<dbReference type="CDD" id="cd00817">
    <property type="entry name" value="ValRS_core"/>
    <property type="match status" value="1"/>
</dbReference>
<feature type="domain" description="Aminoacyl-tRNA synthetase class Ia" evidence="13">
    <location>
        <begin position="21"/>
        <end position="569"/>
    </location>
</feature>
<evidence type="ECO:0000256" key="2">
    <source>
        <dbReference type="ARBA" id="ARBA00011245"/>
    </source>
</evidence>
<dbReference type="InterPro" id="IPR009008">
    <property type="entry name" value="Val/Leu/Ile-tRNA-synth_edit"/>
</dbReference>
<dbReference type="FunFam" id="3.90.740.10:FF:000005">
    <property type="entry name" value="Valine--tRNA ligase, mitochondrial"/>
    <property type="match status" value="1"/>
</dbReference>
<dbReference type="PROSITE" id="PS00178">
    <property type="entry name" value="AA_TRNA_LIGASE_I"/>
    <property type="match status" value="1"/>
</dbReference>
<name>A0A0R2CPI6_9LACO</name>
<evidence type="ECO:0000256" key="7">
    <source>
        <dbReference type="ARBA" id="ARBA00022917"/>
    </source>
</evidence>
<keyword evidence="9 12" id="KW-0030">Aminoacyl-tRNA synthetase</keyword>
<feature type="short sequence motif" description="'KMSKS' region" evidence="12">
    <location>
        <begin position="529"/>
        <end position="533"/>
    </location>
</feature>
<dbReference type="Pfam" id="PF10458">
    <property type="entry name" value="Val_tRNA-synt_C"/>
    <property type="match status" value="1"/>
</dbReference>